<dbReference type="PROSITE" id="PS51500">
    <property type="entry name" value="SIN"/>
    <property type="match status" value="1"/>
</dbReference>
<organism evidence="2 3">
    <name type="scientific">Lentibacillus salicampi</name>
    <dbReference type="NCBI Taxonomy" id="175306"/>
    <lineage>
        <taxon>Bacteria</taxon>
        <taxon>Bacillati</taxon>
        <taxon>Bacillota</taxon>
        <taxon>Bacilli</taxon>
        <taxon>Bacillales</taxon>
        <taxon>Bacillaceae</taxon>
        <taxon>Lentibacillus</taxon>
    </lineage>
</organism>
<evidence type="ECO:0000259" key="1">
    <source>
        <dbReference type="PROSITE" id="PS51500"/>
    </source>
</evidence>
<evidence type="ECO:0000313" key="2">
    <source>
        <dbReference type="EMBL" id="TFJ94339.1"/>
    </source>
</evidence>
<proteinExistence type="predicted"/>
<dbReference type="GO" id="GO:0003677">
    <property type="term" value="F:DNA binding"/>
    <property type="evidence" value="ECO:0007669"/>
    <property type="project" value="UniProtKB-KW"/>
</dbReference>
<name>A0A4Y9AEN5_9BACI</name>
<dbReference type="InterPro" id="IPR010981">
    <property type="entry name" value="SinR/SinI_dimer_dom"/>
</dbReference>
<protein>
    <submittedName>
        <fullName evidence="2">DNA-binding anti-repressor SinI</fullName>
    </submittedName>
</protein>
<evidence type="ECO:0000313" key="3">
    <source>
        <dbReference type="Proteomes" id="UP000298484"/>
    </source>
</evidence>
<dbReference type="GO" id="GO:0006355">
    <property type="term" value="P:regulation of DNA-templated transcription"/>
    <property type="evidence" value="ECO:0007669"/>
    <property type="project" value="InterPro"/>
</dbReference>
<dbReference type="Pfam" id="PF08671">
    <property type="entry name" value="SinI"/>
    <property type="match status" value="1"/>
</dbReference>
<dbReference type="InterPro" id="IPR036281">
    <property type="entry name" value="SinR/SinI_dimer_dom_sf"/>
</dbReference>
<dbReference type="SUPFAM" id="SSF47406">
    <property type="entry name" value="SinR repressor dimerisation domain-like"/>
    <property type="match status" value="1"/>
</dbReference>
<sequence>MDQEWVELMVEAKLIGLTLEEVRMILNGDRTLCKS</sequence>
<dbReference type="EMBL" id="SRHY01000002">
    <property type="protein sequence ID" value="TFJ94339.1"/>
    <property type="molecule type" value="Genomic_DNA"/>
</dbReference>
<gene>
    <name evidence="2" type="primary">sinI</name>
    <name evidence="2" type="ORF">E4U82_03415</name>
</gene>
<reference evidence="2 3" key="1">
    <citation type="submission" date="2019-03" db="EMBL/GenBank/DDBJ databases">
        <title>Genome sequence of Lentibacillus salicampi ATCC BAA-719.</title>
        <authorList>
            <person name="Maclea K.S."/>
            <person name="Simoes Junior M."/>
        </authorList>
    </citation>
    <scope>NUCLEOTIDE SEQUENCE [LARGE SCALE GENOMIC DNA]</scope>
    <source>
        <strain evidence="2 3">ATCC BAA-719</strain>
    </source>
</reference>
<keyword evidence="2" id="KW-0238">DNA-binding</keyword>
<dbReference type="GO" id="GO:0046983">
    <property type="term" value="F:protein dimerization activity"/>
    <property type="evidence" value="ECO:0007669"/>
    <property type="project" value="InterPro"/>
</dbReference>
<accession>A0A4Y9AEN5</accession>
<dbReference type="AlphaFoldDB" id="A0A4Y9AEN5"/>
<keyword evidence="3" id="KW-1185">Reference proteome</keyword>
<comment type="caution">
    <text evidence="2">The sequence shown here is derived from an EMBL/GenBank/DDBJ whole genome shotgun (WGS) entry which is preliminary data.</text>
</comment>
<dbReference type="Proteomes" id="UP000298484">
    <property type="component" value="Unassembled WGS sequence"/>
</dbReference>
<dbReference type="OrthoDB" id="2973152at2"/>
<feature type="domain" description="Sin" evidence="1">
    <location>
        <begin position="1"/>
        <end position="30"/>
    </location>
</feature>